<dbReference type="EMBL" id="JACCJB010000003">
    <property type="protein sequence ID" value="KAF6229429.1"/>
    <property type="molecule type" value="Genomic_DNA"/>
</dbReference>
<feature type="signal peptide" evidence="1">
    <location>
        <begin position="1"/>
        <end position="23"/>
    </location>
</feature>
<dbReference type="RefSeq" id="XP_037157071.1">
    <property type="nucleotide sequence ID" value="XM_037298436.1"/>
</dbReference>
<comment type="caution">
    <text evidence="2">The sequence shown here is derived from an EMBL/GenBank/DDBJ whole genome shotgun (WGS) entry which is preliminary data.</text>
</comment>
<sequence>MKSSILIGVAITGWMRALPSVAAQCSTIEDVRLTFYSRPDNGPPPGPDNTFDCGRGKGLDGKPIAGDPITFATATDNNNLPRCGIVYVPLLRKYFRNEDDCADCNLWTSLNQESRGNHQISCENNLPEGSQTIIKNPPGNLAVDSMLSPPAEYSLLPYADPLH</sequence>
<evidence type="ECO:0000313" key="2">
    <source>
        <dbReference type="EMBL" id="KAF6229429.1"/>
    </source>
</evidence>
<name>A0A8H6FJ36_9LECA</name>
<protein>
    <submittedName>
        <fullName evidence="2">Uncharacterized protein</fullName>
    </submittedName>
</protein>
<dbReference type="GeneID" id="59335944"/>
<evidence type="ECO:0000313" key="3">
    <source>
        <dbReference type="Proteomes" id="UP000593566"/>
    </source>
</evidence>
<dbReference type="AlphaFoldDB" id="A0A8H6FJ36"/>
<dbReference type="Proteomes" id="UP000593566">
    <property type="component" value="Unassembled WGS sequence"/>
</dbReference>
<keyword evidence="1" id="KW-0732">Signal</keyword>
<proteinExistence type="predicted"/>
<organism evidence="2 3">
    <name type="scientific">Letharia lupina</name>
    <dbReference type="NCBI Taxonomy" id="560253"/>
    <lineage>
        <taxon>Eukaryota</taxon>
        <taxon>Fungi</taxon>
        <taxon>Dikarya</taxon>
        <taxon>Ascomycota</taxon>
        <taxon>Pezizomycotina</taxon>
        <taxon>Lecanoromycetes</taxon>
        <taxon>OSLEUM clade</taxon>
        <taxon>Lecanoromycetidae</taxon>
        <taxon>Lecanorales</taxon>
        <taxon>Lecanorineae</taxon>
        <taxon>Parmeliaceae</taxon>
        <taxon>Letharia</taxon>
    </lineage>
</organism>
<evidence type="ECO:0000256" key="1">
    <source>
        <dbReference type="SAM" id="SignalP"/>
    </source>
</evidence>
<feature type="chain" id="PRO_5034156628" evidence="1">
    <location>
        <begin position="24"/>
        <end position="163"/>
    </location>
</feature>
<gene>
    <name evidence="2" type="ORF">HO133_007545</name>
</gene>
<accession>A0A8H6FJ36</accession>
<reference evidence="2 3" key="1">
    <citation type="journal article" date="2020" name="Genomics">
        <title>Complete, high-quality genomes from long-read metagenomic sequencing of two wolf lichen thalli reveals enigmatic genome architecture.</title>
        <authorList>
            <person name="McKenzie S.K."/>
            <person name="Walston R.F."/>
            <person name="Allen J.L."/>
        </authorList>
    </citation>
    <scope>NUCLEOTIDE SEQUENCE [LARGE SCALE GENOMIC DNA]</scope>
    <source>
        <strain evidence="2">WasteWater1</strain>
    </source>
</reference>
<keyword evidence="3" id="KW-1185">Reference proteome</keyword>